<dbReference type="InterPro" id="IPR005645">
    <property type="entry name" value="FSH-like_dom"/>
</dbReference>
<dbReference type="EMBL" id="MU853369">
    <property type="protein sequence ID" value="KAK4107791.1"/>
    <property type="molecule type" value="Genomic_DNA"/>
</dbReference>
<accession>A0AAN6QI10</accession>
<reference evidence="4" key="1">
    <citation type="journal article" date="2023" name="Mol. Phylogenet. Evol.">
        <title>Genome-scale phylogeny and comparative genomics of the fungal order Sordariales.</title>
        <authorList>
            <person name="Hensen N."/>
            <person name="Bonometti L."/>
            <person name="Westerberg I."/>
            <person name="Brannstrom I.O."/>
            <person name="Guillou S."/>
            <person name="Cros-Aarteil S."/>
            <person name="Calhoun S."/>
            <person name="Haridas S."/>
            <person name="Kuo A."/>
            <person name="Mondo S."/>
            <person name="Pangilinan J."/>
            <person name="Riley R."/>
            <person name="LaButti K."/>
            <person name="Andreopoulos B."/>
            <person name="Lipzen A."/>
            <person name="Chen C."/>
            <person name="Yan M."/>
            <person name="Daum C."/>
            <person name="Ng V."/>
            <person name="Clum A."/>
            <person name="Steindorff A."/>
            <person name="Ohm R.A."/>
            <person name="Martin F."/>
            <person name="Silar P."/>
            <person name="Natvig D.O."/>
            <person name="Lalanne C."/>
            <person name="Gautier V."/>
            <person name="Ament-Velasquez S.L."/>
            <person name="Kruys A."/>
            <person name="Hutchinson M.I."/>
            <person name="Powell A.J."/>
            <person name="Barry K."/>
            <person name="Miller A.N."/>
            <person name="Grigoriev I.V."/>
            <person name="Debuchy R."/>
            <person name="Gladieux P."/>
            <person name="Hiltunen Thoren M."/>
            <person name="Johannesson H."/>
        </authorList>
    </citation>
    <scope>NUCLEOTIDE SEQUENCE</scope>
    <source>
        <strain evidence="4">CBS 508.74</strain>
    </source>
</reference>
<keyword evidence="5" id="KW-1185">Reference proteome</keyword>
<gene>
    <name evidence="4" type="ORF">N656DRAFT_802391</name>
</gene>
<dbReference type="InterPro" id="IPR050593">
    <property type="entry name" value="LovG"/>
</dbReference>
<comment type="caution">
    <text evidence="4">The sequence shown here is derived from an EMBL/GenBank/DDBJ whole genome shotgun (WGS) entry which is preliminary data.</text>
</comment>
<organism evidence="4 5">
    <name type="scientific">Canariomyces notabilis</name>
    <dbReference type="NCBI Taxonomy" id="2074819"/>
    <lineage>
        <taxon>Eukaryota</taxon>
        <taxon>Fungi</taxon>
        <taxon>Dikarya</taxon>
        <taxon>Ascomycota</taxon>
        <taxon>Pezizomycotina</taxon>
        <taxon>Sordariomycetes</taxon>
        <taxon>Sordariomycetidae</taxon>
        <taxon>Sordariales</taxon>
        <taxon>Chaetomiaceae</taxon>
        <taxon>Canariomyces</taxon>
    </lineage>
</organism>
<dbReference type="RefSeq" id="XP_064665361.1">
    <property type="nucleotide sequence ID" value="XM_064818236.1"/>
</dbReference>
<protein>
    <recommendedName>
        <fullName evidence="3">Serine hydrolase domain-containing protein</fullName>
    </recommendedName>
</protein>
<proteinExistence type="inferred from homology"/>
<reference evidence="4" key="2">
    <citation type="submission" date="2023-05" db="EMBL/GenBank/DDBJ databases">
        <authorList>
            <consortium name="Lawrence Berkeley National Laboratory"/>
            <person name="Steindorff A."/>
            <person name="Hensen N."/>
            <person name="Bonometti L."/>
            <person name="Westerberg I."/>
            <person name="Brannstrom I.O."/>
            <person name="Guillou S."/>
            <person name="Cros-Aarteil S."/>
            <person name="Calhoun S."/>
            <person name="Haridas S."/>
            <person name="Kuo A."/>
            <person name="Mondo S."/>
            <person name="Pangilinan J."/>
            <person name="Riley R."/>
            <person name="Labutti K."/>
            <person name="Andreopoulos B."/>
            <person name="Lipzen A."/>
            <person name="Chen C."/>
            <person name="Yanf M."/>
            <person name="Daum C."/>
            <person name="Ng V."/>
            <person name="Clum A."/>
            <person name="Ohm R."/>
            <person name="Martin F."/>
            <person name="Silar P."/>
            <person name="Natvig D."/>
            <person name="Lalanne C."/>
            <person name="Gautier V."/>
            <person name="Ament-Velasquez S.L."/>
            <person name="Kruys A."/>
            <person name="Hutchinson M.I."/>
            <person name="Powell A.J."/>
            <person name="Barry K."/>
            <person name="Miller A.N."/>
            <person name="Grigoriev I.V."/>
            <person name="Debuchy R."/>
            <person name="Gladieux P."/>
            <person name="Thoren M.H."/>
            <person name="Johannesson H."/>
        </authorList>
    </citation>
    <scope>NUCLEOTIDE SEQUENCE</scope>
    <source>
        <strain evidence="4">CBS 508.74</strain>
    </source>
</reference>
<evidence type="ECO:0000313" key="5">
    <source>
        <dbReference type="Proteomes" id="UP001302812"/>
    </source>
</evidence>
<dbReference type="GO" id="GO:0044550">
    <property type="term" value="P:secondary metabolite biosynthetic process"/>
    <property type="evidence" value="ECO:0007669"/>
    <property type="project" value="TreeGrafter"/>
</dbReference>
<dbReference type="AlphaFoldDB" id="A0AAN6QI10"/>
<feature type="domain" description="Serine hydrolase" evidence="3">
    <location>
        <begin position="36"/>
        <end position="263"/>
    </location>
</feature>
<dbReference type="Proteomes" id="UP001302812">
    <property type="component" value="Unassembled WGS sequence"/>
</dbReference>
<dbReference type="Pfam" id="PF03959">
    <property type="entry name" value="FSH1"/>
    <property type="match status" value="1"/>
</dbReference>
<dbReference type="SUPFAM" id="SSF53474">
    <property type="entry name" value="alpha/beta-Hydrolases"/>
    <property type="match status" value="1"/>
</dbReference>
<dbReference type="GO" id="GO:0005634">
    <property type="term" value="C:nucleus"/>
    <property type="evidence" value="ECO:0007669"/>
    <property type="project" value="TreeGrafter"/>
</dbReference>
<evidence type="ECO:0000313" key="4">
    <source>
        <dbReference type="EMBL" id="KAK4107791.1"/>
    </source>
</evidence>
<dbReference type="GO" id="GO:0005737">
    <property type="term" value="C:cytoplasm"/>
    <property type="evidence" value="ECO:0007669"/>
    <property type="project" value="TreeGrafter"/>
</dbReference>
<sequence length="284" mass="30575">MQPTFSRIPPDSKPAHAMTLLANNPVDHRNPRPLPAILCLHGYGTNGSILRYQLRHILPHLSPHFRFLFPNAPFPVDQPGPGATLAVHDDLNLNGPFLRWHNPDPTLALALGVSQAQISAEREAVRNLLVSILHNNTITGSDGGDESAGGGDGGGGEVVGILAFSQGVCLGTAVCLDPELSKGVRFAVFVCGLFPVAELHVGDEDGKGDGVGKGKVEIPCIHVRGRRDPWRGQGVKLYEKYFVGERARRVVEFEGAHEVPSRPEDAARVVEEILRVWKAVGGKV</sequence>
<name>A0AAN6QI10_9PEZI</name>
<dbReference type="GeneID" id="89942361"/>
<dbReference type="InterPro" id="IPR029058">
    <property type="entry name" value="AB_hydrolase_fold"/>
</dbReference>
<evidence type="ECO:0000256" key="1">
    <source>
        <dbReference type="ARBA" id="ARBA00005863"/>
    </source>
</evidence>
<keyword evidence="2" id="KW-0378">Hydrolase</keyword>
<dbReference type="Gene3D" id="3.40.50.1820">
    <property type="entry name" value="alpha/beta hydrolase"/>
    <property type="match status" value="1"/>
</dbReference>
<dbReference type="PANTHER" id="PTHR48070">
    <property type="entry name" value="ESTERASE OVCA2"/>
    <property type="match status" value="1"/>
</dbReference>
<dbReference type="PANTHER" id="PTHR48070:SF3">
    <property type="entry name" value="ESTERASE DBAE-RELATED"/>
    <property type="match status" value="1"/>
</dbReference>
<comment type="similarity">
    <text evidence="1">Belongs to the LovG family.</text>
</comment>
<evidence type="ECO:0000256" key="2">
    <source>
        <dbReference type="ARBA" id="ARBA00022801"/>
    </source>
</evidence>
<dbReference type="GO" id="GO:0016787">
    <property type="term" value="F:hydrolase activity"/>
    <property type="evidence" value="ECO:0007669"/>
    <property type="project" value="UniProtKB-KW"/>
</dbReference>
<evidence type="ECO:0000259" key="3">
    <source>
        <dbReference type="Pfam" id="PF03959"/>
    </source>
</evidence>